<comment type="caution">
    <text evidence="2">The sequence shown here is derived from an EMBL/GenBank/DDBJ whole genome shotgun (WGS) entry which is preliminary data.</text>
</comment>
<dbReference type="Proteomes" id="UP001175271">
    <property type="component" value="Unassembled WGS sequence"/>
</dbReference>
<dbReference type="AlphaFoldDB" id="A0AA39IJ16"/>
<dbReference type="EMBL" id="JAUCMV010000001">
    <property type="protein sequence ID" value="KAK0423999.1"/>
    <property type="molecule type" value="Genomic_DNA"/>
</dbReference>
<dbReference type="PANTHER" id="PTHR34769:SF1">
    <property type="entry name" value="RNA POLYMERASE I AND III SUBUNIT D"/>
    <property type="match status" value="1"/>
</dbReference>
<reference evidence="2" key="1">
    <citation type="submission" date="2023-06" db="EMBL/GenBank/DDBJ databases">
        <title>Genomic analysis of the entomopathogenic nematode Steinernema hermaphroditum.</title>
        <authorList>
            <person name="Schwarz E.M."/>
            <person name="Heppert J.K."/>
            <person name="Baniya A."/>
            <person name="Schwartz H.T."/>
            <person name="Tan C.-H."/>
            <person name="Antoshechkin I."/>
            <person name="Sternberg P.W."/>
            <person name="Goodrich-Blair H."/>
            <person name="Dillman A.R."/>
        </authorList>
    </citation>
    <scope>NUCLEOTIDE SEQUENCE</scope>
    <source>
        <strain evidence="2">PS9179</strain>
        <tissue evidence="2">Whole animal</tissue>
    </source>
</reference>
<proteinExistence type="predicted"/>
<feature type="region of interest" description="Disordered" evidence="1">
    <location>
        <begin position="37"/>
        <end position="63"/>
    </location>
</feature>
<organism evidence="2 3">
    <name type="scientific">Steinernema hermaphroditum</name>
    <dbReference type="NCBI Taxonomy" id="289476"/>
    <lineage>
        <taxon>Eukaryota</taxon>
        <taxon>Metazoa</taxon>
        <taxon>Ecdysozoa</taxon>
        <taxon>Nematoda</taxon>
        <taxon>Chromadorea</taxon>
        <taxon>Rhabditida</taxon>
        <taxon>Tylenchina</taxon>
        <taxon>Panagrolaimomorpha</taxon>
        <taxon>Strongyloidoidea</taxon>
        <taxon>Steinernematidae</taxon>
        <taxon>Steinernema</taxon>
    </lineage>
</organism>
<protein>
    <submittedName>
        <fullName evidence="2">Uncharacterized protein</fullName>
    </submittedName>
</protein>
<gene>
    <name evidence="2" type="ORF">QR680_008452</name>
</gene>
<sequence>MKAQREEEEVRPGSSTAPGSERRSQMDALANALRRKRRLEAQPRQESEVQTKKGAVEAAEEDESEEILRKKAKEALLREAVRSKERVKTMGPQGYLKPTCLQTNKRFLNATVRSTLFQAGERKRSQKKES</sequence>
<evidence type="ECO:0000313" key="3">
    <source>
        <dbReference type="Proteomes" id="UP001175271"/>
    </source>
</evidence>
<feature type="compositionally biased region" description="Basic and acidic residues" evidence="1">
    <location>
        <begin position="1"/>
        <end position="11"/>
    </location>
</feature>
<feature type="compositionally biased region" description="Basic and acidic residues" evidence="1">
    <location>
        <begin position="39"/>
        <end position="55"/>
    </location>
</feature>
<evidence type="ECO:0000256" key="1">
    <source>
        <dbReference type="SAM" id="MobiDB-lite"/>
    </source>
</evidence>
<dbReference type="InterPro" id="IPR038948">
    <property type="entry name" value="POLR1D-like"/>
</dbReference>
<evidence type="ECO:0000313" key="2">
    <source>
        <dbReference type="EMBL" id="KAK0423999.1"/>
    </source>
</evidence>
<accession>A0AA39IJ16</accession>
<feature type="region of interest" description="Disordered" evidence="1">
    <location>
        <begin position="1"/>
        <end position="25"/>
    </location>
</feature>
<dbReference type="PANTHER" id="PTHR34769">
    <property type="entry name" value="RCG42593, ISOFORM CRA_A"/>
    <property type="match status" value="1"/>
</dbReference>
<name>A0AA39IJ16_9BILA</name>
<keyword evidence="3" id="KW-1185">Reference proteome</keyword>